<name>A0ABN9YFY5_9DINO</name>
<dbReference type="Proteomes" id="UP001189429">
    <property type="component" value="Unassembled WGS sequence"/>
</dbReference>
<evidence type="ECO:0000313" key="1">
    <source>
        <dbReference type="EMBL" id="CAK0910507.1"/>
    </source>
</evidence>
<keyword evidence="2" id="KW-1185">Reference proteome</keyword>
<proteinExistence type="predicted"/>
<evidence type="ECO:0000313" key="2">
    <source>
        <dbReference type="Proteomes" id="UP001189429"/>
    </source>
</evidence>
<gene>
    <name evidence="1" type="ORF">PCOR1329_LOCUS84670</name>
</gene>
<comment type="caution">
    <text evidence="1">The sequence shown here is derived from an EMBL/GenBank/DDBJ whole genome shotgun (WGS) entry which is preliminary data.</text>
</comment>
<organism evidence="1 2">
    <name type="scientific">Prorocentrum cordatum</name>
    <dbReference type="NCBI Taxonomy" id="2364126"/>
    <lineage>
        <taxon>Eukaryota</taxon>
        <taxon>Sar</taxon>
        <taxon>Alveolata</taxon>
        <taxon>Dinophyceae</taxon>
        <taxon>Prorocentrales</taxon>
        <taxon>Prorocentraceae</taxon>
        <taxon>Prorocentrum</taxon>
    </lineage>
</organism>
<protein>
    <submittedName>
        <fullName evidence="1">Uncharacterized protein</fullName>
    </submittedName>
</protein>
<feature type="non-terminal residue" evidence="1">
    <location>
        <position position="140"/>
    </location>
</feature>
<dbReference type="EMBL" id="CAUYUJ010022407">
    <property type="protein sequence ID" value="CAK0910507.1"/>
    <property type="molecule type" value="Genomic_DNA"/>
</dbReference>
<accession>A0ABN9YFY5</accession>
<reference evidence="1" key="1">
    <citation type="submission" date="2023-10" db="EMBL/GenBank/DDBJ databases">
        <authorList>
            <person name="Chen Y."/>
            <person name="Shah S."/>
            <person name="Dougan E. K."/>
            <person name="Thang M."/>
            <person name="Chan C."/>
        </authorList>
    </citation>
    <scope>NUCLEOTIDE SEQUENCE [LARGE SCALE GENOMIC DNA]</scope>
</reference>
<sequence length="140" mass="15066">MAVPVFALGDRVQTHGLSSAAGKAFNGEKGIIKSARDPQTGRYQVSFQTKKLWDCKAFKPENLRLCYVPGDKVVAHGLKSASGQMLNGADGIVESHDEEADRYQVLFETHGSKACEAAARGATSGETVQDTDIRVLDPNE</sequence>